<gene>
    <name evidence="1" type="ORF">CONCODRAFT_13156</name>
</gene>
<dbReference type="Proteomes" id="UP000070444">
    <property type="component" value="Unassembled WGS sequence"/>
</dbReference>
<keyword evidence="2" id="KW-1185">Reference proteome</keyword>
<organism evidence="1 2">
    <name type="scientific">Conidiobolus coronatus (strain ATCC 28846 / CBS 209.66 / NRRL 28638)</name>
    <name type="common">Delacroixia coronata</name>
    <dbReference type="NCBI Taxonomy" id="796925"/>
    <lineage>
        <taxon>Eukaryota</taxon>
        <taxon>Fungi</taxon>
        <taxon>Fungi incertae sedis</taxon>
        <taxon>Zoopagomycota</taxon>
        <taxon>Entomophthoromycotina</taxon>
        <taxon>Entomophthoromycetes</taxon>
        <taxon>Entomophthorales</taxon>
        <taxon>Ancylistaceae</taxon>
        <taxon>Conidiobolus</taxon>
    </lineage>
</organism>
<dbReference type="EMBL" id="KQ964918">
    <property type="protein sequence ID" value="KXN65299.1"/>
    <property type="molecule type" value="Genomic_DNA"/>
</dbReference>
<sequence length="272" mass="31457">MTLYALPNIETPGEITNEQLKVKVLTTEAISFIFPDFKHSLIAKELEKFILPGISTDDIINKHESQLKLSYIQSEFIFKLKQLISESKQDKLAKNRKSASNEFIWFLLQNSGLIQENELDIKFNRLTFVYKLNFYDSFADFTAERGNSIVWTLNNPHHSKLPKKTDSNHAATSMIAAIQINRRCLQKVFPERMIGISVIDDKFTFYSTKIAVNYLDEVFKGNVTQDLNIYQYPSKNGLSICDEKERFEILKILSNLKEYTMSLPVLSKRSYA</sequence>
<evidence type="ECO:0000313" key="1">
    <source>
        <dbReference type="EMBL" id="KXN65299.1"/>
    </source>
</evidence>
<protein>
    <submittedName>
        <fullName evidence="1">Uncharacterized protein</fullName>
    </submittedName>
</protein>
<name>A0A137NRA7_CONC2</name>
<proteinExistence type="predicted"/>
<accession>A0A137NRA7</accession>
<evidence type="ECO:0000313" key="2">
    <source>
        <dbReference type="Proteomes" id="UP000070444"/>
    </source>
</evidence>
<reference evidence="1 2" key="1">
    <citation type="journal article" date="2015" name="Genome Biol. Evol.">
        <title>Phylogenomic analyses indicate that early fungi evolved digesting cell walls of algal ancestors of land plants.</title>
        <authorList>
            <person name="Chang Y."/>
            <person name="Wang S."/>
            <person name="Sekimoto S."/>
            <person name="Aerts A.L."/>
            <person name="Choi C."/>
            <person name="Clum A."/>
            <person name="LaButti K.M."/>
            <person name="Lindquist E.A."/>
            <person name="Yee Ngan C."/>
            <person name="Ohm R.A."/>
            <person name="Salamov A.A."/>
            <person name="Grigoriev I.V."/>
            <person name="Spatafora J.W."/>
            <person name="Berbee M.L."/>
        </authorList>
    </citation>
    <scope>NUCLEOTIDE SEQUENCE [LARGE SCALE GENOMIC DNA]</scope>
    <source>
        <strain evidence="1 2">NRRL 28638</strain>
    </source>
</reference>
<dbReference type="AlphaFoldDB" id="A0A137NRA7"/>